<comment type="caution">
    <text evidence="3">The sequence shown here is derived from an EMBL/GenBank/DDBJ whole genome shotgun (WGS) entry which is preliminary data.</text>
</comment>
<protein>
    <submittedName>
        <fullName evidence="3">Uncharacterized protein</fullName>
    </submittedName>
</protein>
<reference evidence="3" key="1">
    <citation type="journal article" date="2023" name="Science">
        <title>Elucidation of the pathway for biosynthesis of saponin adjuvants from the soapbark tree.</title>
        <authorList>
            <person name="Reed J."/>
            <person name="Orme A."/>
            <person name="El-Demerdash A."/>
            <person name="Owen C."/>
            <person name="Martin L.B.B."/>
            <person name="Misra R.C."/>
            <person name="Kikuchi S."/>
            <person name="Rejzek M."/>
            <person name="Martin A.C."/>
            <person name="Harkess A."/>
            <person name="Leebens-Mack J."/>
            <person name="Louveau T."/>
            <person name="Stephenson M.J."/>
            <person name="Osbourn A."/>
        </authorList>
    </citation>
    <scope>NUCLEOTIDE SEQUENCE</scope>
    <source>
        <strain evidence="3">S10</strain>
    </source>
</reference>
<feature type="signal peptide" evidence="2">
    <location>
        <begin position="1"/>
        <end position="15"/>
    </location>
</feature>
<keyword evidence="2" id="KW-0732">Signal</keyword>
<name>A0AAD7KQ38_QUISA</name>
<keyword evidence="1" id="KW-0472">Membrane</keyword>
<dbReference type="Proteomes" id="UP001163823">
    <property type="component" value="Chromosome 14"/>
</dbReference>
<organism evidence="3 4">
    <name type="scientific">Quillaja saponaria</name>
    <name type="common">Soap bark tree</name>
    <dbReference type="NCBI Taxonomy" id="32244"/>
    <lineage>
        <taxon>Eukaryota</taxon>
        <taxon>Viridiplantae</taxon>
        <taxon>Streptophyta</taxon>
        <taxon>Embryophyta</taxon>
        <taxon>Tracheophyta</taxon>
        <taxon>Spermatophyta</taxon>
        <taxon>Magnoliopsida</taxon>
        <taxon>eudicotyledons</taxon>
        <taxon>Gunneridae</taxon>
        <taxon>Pentapetalae</taxon>
        <taxon>rosids</taxon>
        <taxon>fabids</taxon>
        <taxon>Fabales</taxon>
        <taxon>Quillajaceae</taxon>
        <taxon>Quillaja</taxon>
    </lineage>
</organism>
<accession>A0AAD7KQ38</accession>
<keyword evidence="1" id="KW-1133">Transmembrane helix</keyword>
<evidence type="ECO:0000313" key="4">
    <source>
        <dbReference type="Proteomes" id="UP001163823"/>
    </source>
</evidence>
<keyword evidence="1" id="KW-0812">Transmembrane</keyword>
<feature type="transmembrane region" description="Helical" evidence="1">
    <location>
        <begin position="42"/>
        <end position="63"/>
    </location>
</feature>
<keyword evidence="4" id="KW-1185">Reference proteome</keyword>
<dbReference type="KEGG" id="qsa:O6P43_033122"/>
<dbReference type="AlphaFoldDB" id="A0AAD7KQ38"/>
<sequence length="67" mass="7010">MLTSFFAVLIMVVAAQYGGDVPDSSSNMPGMVMAPSPNGSGSNLTFTSMIIRLVGFVLTILAVSQRI</sequence>
<proteinExistence type="predicted"/>
<feature type="chain" id="PRO_5042261487" evidence="2">
    <location>
        <begin position="16"/>
        <end position="67"/>
    </location>
</feature>
<evidence type="ECO:0000313" key="3">
    <source>
        <dbReference type="EMBL" id="KAJ7943594.1"/>
    </source>
</evidence>
<evidence type="ECO:0000256" key="2">
    <source>
        <dbReference type="SAM" id="SignalP"/>
    </source>
</evidence>
<evidence type="ECO:0000256" key="1">
    <source>
        <dbReference type="SAM" id="Phobius"/>
    </source>
</evidence>
<gene>
    <name evidence="3" type="ORF">O6P43_033122</name>
</gene>
<dbReference type="EMBL" id="JARAOO010000014">
    <property type="protein sequence ID" value="KAJ7943594.1"/>
    <property type="molecule type" value="Genomic_DNA"/>
</dbReference>